<proteinExistence type="predicted"/>
<dbReference type="Proteomes" id="UP000005237">
    <property type="component" value="Unassembled WGS sequence"/>
</dbReference>
<reference evidence="2" key="1">
    <citation type="submission" date="2010-08" db="EMBL/GenBank/DDBJ databases">
        <authorList>
            <consortium name="Caenorhabditis japonica Sequencing Consortium"/>
            <person name="Wilson R.K."/>
        </authorList>
    </citation>
    <scope>NUCLEOTIDE SEQUENCE [LARGE SCALE GENOMIC DNA]</scope>
    <source>
        <strain evidence="2">DF5081</strain>
    </source>
</reference>
<organism evidence="1 2">
    <name type="scientific">Caenorhabditis japonica</name>
    <dbReference type="NCBI Taxonomy" id="281687"/>
    <lineage>
        <taxon>Eukaryota</taxon>
        <taxon>Metazoa</taxon>
        <taxon>Ecdysozoa</taxon>
        <taxon>Nematoda</taxon>
        <taxon>Chromadorea</taxon>
        <taxon>Rhabditida</taxon>
        <taxon>Rhabditina</taxon>
        <taxon>Rhabditomorpha</taxon>
        <taxon>Rhabditoidea</taxon>
        <taxon>Rhabditidae</taxon>
        <taxon>Peloderinae</taxon>
        <taxon>Caenorhabditis</taxon>
    </lineage>
</organism>
<accession>A0A8R1IAK2</accession>
<sequence>MERFGIIDYYQFNILAGYTDGTYDIHNVNLYGLFREDGKLVRRVEESEIWHPLQVLVFHKSTTDWFYESNSVVDALINDKVTFLGFGRSVYGTISEMNPFSFQMLRMFCLEFGICIGDTPRIHNFFDRAATNNGLSRG</sequence>
<protein>
    <submittedName>
        <fullName evidence="1">Uncharacterized protein</fullName>
    </submittedName>
</protein>
<evidence type="ECO:0000313" key="1">
    <source>
        <dbReference type="EnsemblMetazoa" id="CJA20433.1"/>
    </source>
</evidence>
<evidence type="ECO:0000313" key="2">
    <source>
        <dbReference type="Proteomes" id="UP000005237"/>
    </source>
</evidence>
<name>A0A8R1IAK2_CAEJA</name>
<keyword evidence="2" id="KW-1185">Reference proteome</keyword>
<reference evidence="1" key="2">
    <citation type="submission" date="2022-06" db="UniProtKB">
        <authorList>
            <consortium name="EnsemblMetazoa"/>
        </authorList>
    </citation>
    <scope>IDENTIFICATION</scope>
    <source>
        <strain evidence="1">DF5081</strain>
    </source>
</reference>
<dbReference type="EnsemblMetazoa" id="CJA20433.1">
    <property type="protein sequence ID" value="CJA20433.1"/>
    <property type="gene ID" value="WBGene00176005"/>
</dbReference>
<dbReference type="AlphaFoldDB" id="A0A8R1IAK2"/>